<reference evidence="4 5" key="1">
    <citation type="submission" date="2020-08" db="EMBL/GenBank/DDBJ databases">
        <title>Genomic Encyclopedia of Type Strains, Phase III (KMG-III): the genomes of soil and plant-associated and newly described type strains.</title>
        <authorList>
            <person name="Whitman W."/>
        </authorList>
    </citation>
    <scope>NUCLEOTIDE SEQUENCE [LARGE SCALE GENOMIC DNA]</scope>
    <source>
        <strain evidence="4 5">CECT 8654</strain>
    </source>
</reference>
<keyword evidence="2" id="KW-1133">Transmembrane helix</keyword>
<evidence type="ECO:0000259" key="3">
    <source>
        <dbReference type="Pfam" id="PF02514"/>
    </source>
</evidence>
<proteinExistence type="predicted"/>
<sequence>MNDLSKWITLLLAACLLTLQSGWAVSAQSSVLALVSERSAPTLVAGAHQILDRDPGQRISVRTLEQLEMLLDSELQSLLVEHDSLLLVAVFGDVVDRLLALSYPKNQQRFVIHSDRRLFLLQQDRQGQIFRNGLPEAVVGDREAVLNTQTLAQKQRDFPGFRDWLQVRAYWVNRSVTNAASMFEFIRSRGQQMPLLEVIAPLRVALHDADSVLWLAPDKLASKLDRKRPLIWLLDHDSADLSGEWALHRRYCAALNAQCVSLLAGWGQPSVEAVALINSTKTHAGQVIVSLQDFVIGGGDGRAEVDYLLAEINLPVMKGLRLTDLSAADYALSNQGVPRDSVHYRVAMPELQGVSQPAILALASQTEEDERTGARISQTKPLGGAVEAHARRAESWLRLQGKANADKRIAIVYYNHPPGRHNIGADNLNVPESLLEILRALKAAGYDTGPLPKDAEVLLDSLQEQGVNLPNDREALAAMSKRAVTLSAETYSEWFKTLPASVQAEMTDGPLAQLAVRLREGAVEALQLDSLSERQRRLALLKDVLHNVVTDVHHALDGLRHPGRTRALALLDQLENAYEDLLNDAARGQAISLPWQKAETPLRALINLNIEGLRGWGQAPGKVMVWQNQLLIPGLQFGKVFIGPQPPRGWEIHEELLHANLSFPPPHQYLAFYHYLRDVFRADAMVHVGRHSTYEFMPRRSVGLDEDDYPALVAGEVPGIYPYIVDGVGEGIQAKRRGQAVMVDHLTPPLAATELYDDLLELRQLIESAEAAGDASTRSRAVSTMRQRIDEMNLREELVASMDEELAVRGVGFDDVDEEFLLHEVGHYLTNLQEAFMPLGLHVFGRDWSDEGVETLLESMVQGTTDSNSRARWKENLIRSPAAEMQALLAGLNGRFVKPGKGNDPIRTPEALPTGRNFYALDGSLLPTRVGFEQGSELAGAVLKGETLDIDGLVPGQRNKQGVILWASDAVRDEGAMIAFGMKLLGVRPVWNSRGIIKGLERLPLGAEQSRRLDVVFTTSGLFRDLYGEHLVLLDRASLLALDASADLIRENYPLLIPALDAALASLGESREGGREPFERNLVAANWVDEARELLSASPGAATEAGRQASLRVFGIAPGAYGAGINRLAERSGAWNDREQLAEVFIKRMGHAYGGGLSGEAVQPLFEKQLEGISNTYLGRASNLYGLIDNNDAFDYLGGLNMAVEKISGSQPDSAVINHANADRARIEALETALLSELRGRFLNPQWIKPLMEEGYAGARTMGSEFVEYLWGWQVTSPDIIRDEAWESVKAVYVDDSHELGLDEFLGEGHRRHVQTNMLAIMLVAIDKGFWEAGEATQQQLARQFADNVLVDGLPGSGHTHPNHPVFERIKTLLESDQAEALEQVLARARIPESQEGGSEMVRVAELRDVTAAANEKGEAATQTLLWLLTLITAGLVIVGFWRGRRAH</sequence>
<dbReference type="RefSeq" id="WP_183409616.1">
    <property type="nucleotide sequence ID" value="NZ_JACHWY010000001.1"/>
</dbReference>
<evidence type="ECO:0000313" key="4">
    <source>
        <dbReference type="EMBL" id="MBB3046963.1"/>
    </source>
</evidence>
<keyword evidence="4" id="KW-0436">Ligase</keyword>
<dbReference type="Pfam" id="PF02514">
    <property type="entry name" value="CobN-Mg_chel"/>
    <property type="match status" value="3"/>
</dbReference>
<feature type="domain" description="CobN/magnesium chelatase" evidence="3">
    <location>
        <begin position="169"/>
        <end position="508"/>
    </location>
</feature>
<dbReference type="EMBL" id="JACHWY010000001">
    <property type="protein sequence ID" value="MBB3046963.1"/>
    <property type="molecule type" value="Genomic_DNA"/>
</dbReference>
<dbReference type="PANTHER" id="PTHR44119">
    <property type="entry name" value="MAGNESIUM-CHELATASE SUBUNIT CHLH, CHLOROPLASTIC"/>
    <property type="match status" value="1"/>
</dbReference>
<keyword evidence="2" id="KW-0812">Transmembrane</keyword>
<comment type="caution">
    <text evidence="4">The sequence shown here is derived from an EMBL/GenBank/DDBJ whole genome shotgun (WGS) entry which is preliminary data.</text>
</comment>
<dbReference type="GO" id="GO:0051116">
    <property type="term" value="F:cobaltochelatase activity"/>
    <property type="evidence" value="ECO:0007669"/>
    <property type="project" value="UniProtKB-EC"/>
</dbReference>
<evidence type="ECO:0000256" key="2">
    <source>
        <dbReference type="SAM" id="Phobius"/>
    </source>
</evidence>
<organism evidence="4 5">
    <name type="scientific">Litorivivens lipolytica</name>
    <dbReference type="NCBI Taxonomy" id="1524264"/>
    <lineage>
        <taxon>Bacteria</taxon>
        <taxon>Pseudomonadati</taxon>
        <taxon>Pseudomonadota</taxon>
        <taxon>Gammaproteobacteria</taxon>
        <taxon>Litorivivens</taxon>
    </lineage>
</organism>
<feature type="transmembrane region" description="Helical" evidence="2">
    <location>
        <begin position="1425"/>
        <end position="1442"/>
    </location>
</feature>
<dbReference type="Proteomes" id="UP000537130">
    <property type="component" value="Unassembled WGS sequence"/>
</dbReference>
<keyword evidence="1" id="KW-0175">Coiled coil</keyword>
<feature type="domain" description="CobN/magnesium chelatase" evidence="3">
    <location>
        <begin position="614"/>
        <end position="862"/>
    </location>
</feature>
<feature type="domain" description="CobN/magnesium chelatase" evidence="3">
    <location>
        <begin position="870"/>
        <end position="1337"/>
    </location>
</feature>
<evidence type="ECO:0000313" key="5">
    <source>
        <dbReference type="Proteomes" id="UP000537130"/>
    </source>
</evidence>
<protein>
    <submittedName>
        <fullName evidence="4">Cobaltochelatase CobN</fullName>
        <ecNumber evidence="4">6.6.1.2</ecNumber>
    </submittedName>
</protein>
<feature type="coiled-coil region" evidence="1">
    <location>
        <begin position="564"/>
        <end position="591"/>
    </location>
</feature>
<name>A0A7W4W4F0_9GAMM</name>
<gene>
    <name evidence="4" type="ORF">FHR99_001199</name>
</gene>
<dbReference type="InterPro" id="IPR003672">
    <property type="entry name" value="CobN/Mg_chltase"/>
</dbReference>
<keyword evidence="2" id="KW-0472">Membrane</keyword>
<keyword evidence="5" id="KW-1185">Reference proteome</keyword>
<dbReference type="PANTHER" id="PTHR44119:SF4">
    <property type="entry name" value="AEROBIC COBALTOCHELATASE SUBUNIT COBN"/>
    <property type="match status" value="1"/>
</dbReference>
<dbReference type="EC" id="6.6.1.2" evidence="4"/>
<evidence type="ECO:0000256" key="1">
    <source>
        <dbReference type="SAM" id="Coils"/>
    </source>
</evidence>
<dbReference type="CDD" id="cd10150">
    <property type="entry name" value="CobN_like"/>
    <property type="match status" value="1"/>
</dbReference>
<accession>A0A7W4W4F0</accession>